<dbReference type="Proteomes" id="UP000002408">
    <property type="component" value="Chromosome"/>
</dbReference>
<feature type="domain" description="Major facilitator superfamily (MFS) profile" evidence="8">
    <location>
        <begin position="17"/>
        <end position="475"/>
    </location>
</feature>
<dbReference type="HOGENOM" id="CLU_000960_28_3_2"/>
<feature type="transmembrane region" description="Helical" evidence="7">
    <location>
        <begin position="302"/>
        <end position="325"/>
    </location>
</feature>
<sequence>MDARPGAAAPERYWRLNLALISLGALIGAFAASCITVPLQQVAGDLHTSTGLASASVIVYLLVLSGLFLFFGKLGDVWGYRRVFLFGTAAFALGSLLCGLSDTVNQLILFRIIEAVGATMVAAVVTPYVTCHVPEAWHGRGFAYLSGAAVLGVILGPTLGVAIAGTLSWRWIFFVLVPVGIAIIATGWFTLPAGEGTAKGRKFDLLGACLFSFATLALVLAISSVNVFGIESLITAGLVIFTFSFWTLAIVYESTTEDPAFELSLFRNRHFTSANISFFLMKLVINGPVFLFPFYMTLVLGYSYALTSLVVIVPAAVMLLSTPVVGILTDRFSARTLCLIGASGSAAVYLFFAGFTQDITLIMAVLALVILGLTRGVFIVPNTKLIMDHSPVDMKGAASGVMKALGNTGIILGIVIFQIAFSETLIAAEAVGQVHDPFSVPMPALASGFQAAFFLAAGLSLVAVFFAWHARDIAPADTDQERS</sequence>
<dbReference type="Gene3D" id="1.20.1250.20">
    <property type="entry name" value="MFS general substrate transporter like domains"/>
    <property type="match status" value="1"/>
</dbReference>
<feature type="transmembrane region" description="Helical" evidence="7">
    <location>
        <begin position="108"/>
        <end position="130"/>
    </location>
</feature>
<dbReference type="InterPro" id="IPR036259">
    <property type="entry name" value="MFS_trans_sf"/>
</dbReference>
<feature type="transmembrane region" description="Helical" evidence="7">
    <location>
        <begin position="18"/>
        <end position="39"/>
    </location>
</feature>
<dbReference type="PANTHER" id="PTHR42718:SF46">
    <property type="entry name" value="BLR6921 PROTEIN"/>
    <property type="match status" value="1"/>
</dbReference>
<dbReference type="InterPro" id="IPR011701">
    <property type="entry name" value="MFS"/>
</dbReference>
<organism evidence="9 10">
    <name type="scientific">Methanoregula boonei (strain DSM 21154 / JCM 14090 / 6A8)</name>
    <dbReference type="NCBI Taxonomy" id="456442"/>
    <lineage>
        <taxon>Archaea</taxon>
        <taxon>Methanobacteriati</taxon>
        <taxon>Methanobacteriota</taxon>
        <taxon>Stenosarchaea group</taxon>
        <taxon>Methanomicrobia</taxon>
        <taxon>Methanomicrobiales</taxon>
        <taxon>Methanoregulaceae</taxon>
        <taxon>Methanoregula</taxon>
    </lineage>
</organism>
<dbReference type="eggNOG" id="arCOG00143">
    <property type="taxonomic scope" value="Archaea"/>
</dbReference>
<protein>
    <submittedName>
        <fullName evidence="9">Major facilitator superfamily MFS_1</fullName>
    </submittedName>
</protein>
<gene>
    <name evidence="9" type="ordered locus">Mboo_1566</name>
</gene>
<feature type="transmembrane region" description="Helical" evidence="7">
    <location>
        <begin position="273"/>
        <end position="296"/>
    </location>
</feature>
<keyword evidence="3" id="KW-1003">Cell membrane</keyword>
<dbReference type="GO" id="GO:0005886">
    <property type="term" value="C:plasma membrane"/>
    <property type="evidence" value="ECO:0007669"/>
    <property type="project" value="UniProtKB-SubCell"/>
</dbReference>
<evidence type="ECO:0000313" key="9">
    <source>
        <dbReference type="EMBL" id="ABS56083.1"/>
    </source>
</evidence>
<dbReference type="KEGG" id="mbn:Mboo_1566"/>
<evidence type="ECO:0000256" key="1">
    <source>
        <dbReference type="ARBA" id="ARBA00004651"/>
    </source>
</evidence>
<dbReference type="RefSeq" id="WP_012107125.1">
    <property type="nucleotide sequence ID" value="NC_009712.1"/>
</dbReference>
<keyword evidence="2" id="KW-0813">Transport</keyword>
<feature type="transmembrane region" description="Helical" evidence="7">
    <location>
        <begin position="142"/>
        <end position="165"/>
    </location>
</feature>
<feature type="transmembrane region" description="Helical" evidence="7">
    <location>
        <begin position="361"/>
        <end position="383"/>
    </location>
</feature>
<evidence type="ECO:0000256" key="2">
    <source>
        <dbReference type="ARBA" id="ARBA00022448"/>
    </source>
</evidence>
<evidence type="ECO:0000256" key="4">
    <source>
        <dbReference type="ARBA" id="ARBA00022692"/>
    </source>
</evidence>
<feature type="transmembrane region" description="Helical" evidence="7">
    <location>
        <begin position="83"/>
        <end position="102"/>
    </location>
</feature>
<dbReference type="PROSITE" id="PS51257">
    <property type="entry name" value="PROKAR_LIPOPROTEIN"/>
    <property type="match status" value="1"/>
</dbReference>
<dbReference type="EMBL" id="CP000780">
    <property type="protein sequence ID" value="ABS56083.1"/>
    <property type="molecule type" value="Genomic_DNA"/>
</dbReference>
<evidence type="ECO:0000259" key="8">
    <source>
        <dbReference type="PROSITE" id="PS50850"/>
    </source>
</evidence>
<name>A7I8M2_METB6</name>
<dbReference type="Pfam" id="PF07690">
    <property type="entry name" value="MFS_1"/>
    <property type="match status" value="1"/>
</dbReference>
<comment type="subcellular location">
    <subcellularLocation>
        <location evidence="1">Cell membrane</location>
        <topology evidence="1">Multi-pass membrane protein</topology>
    </subcellularLocation>
</comment>
<keyword evidence="4 7" id="KW-0812">Transmembrane</keyword>
<keyword evidence="5 7" id="KW-1133">Transmembrane helix</keyword>
<dbReference type="SUPFAM" id="SSF103473">
    <property type="entry name" value="MFS general substrate transporter"/>
    <property type="match status" value="1"/>
</dbReference>
<keyword evidence="10" id="KW-1185">Reference proteome</keyword>
<accession>A7I8M2</accession>
<feature type="transmembrane region" description="Helical" evidence="7">
    <location>
        <begin position="203"/>
        <end position="227"/>
    </location>
</feature>
<feature type="transmembrane region" description="Helical" evidence="7">
    <location>
        <begin position="233"/>
        <end position="252"/>
    </location>
</feature>
<evidence type="ECO:0000313" key="10">
    <source>
        <dbReference type="Proteomes" id="UP000002408"/>
    </source>
</evidence>
<evidence type="ECO:0000256" key="6">
    <source>
        <dbReference type="ARBA" id="ARBA00023136"/>
    </source>
</evidence>
<dbReference type="PANTHER" id="PTHR42718">
    <property type="entry name" value="MAJOR FACILITATOR SUPERFAMILY MULTIDRUG TRANSPORTER MFSC"/>
    <property type="match status" value="1"/>
</dbReference>
<dbReference type="Gene3D" id="1.20.1720.10">
    <property type="entry name" value="Multidrug resistance protein D"/>
    <property type="match status" value="1"/>
</dbReference>
<dbReference type="CDD" id="cd17321">
    <property type="entry name" value="MFS_MMR_MDR_like"/>
    <property type="match status" value="1"/>
</dbReference>
<reference evidence="10" key="1">
    <citation type="journal article" date="2015" name="Microbiology">
        <title>Genome of Methanoregula boonei 6A8 reveals adaptations to oligotrophic peatland environments.</title>
        <authorList>
            <person name="Braeuer S."/>
            <person name="Cadillo-Quiroz H."/>
            <person name="Kyrpides N."/>
            <person name="Woyke T."/>
            <person name="Goodwin L."/>
            <person name="Detter C."/>
            <person name="Podell S."/>
            <person name="Yavitt J.B."/>
            <person name="Zinder S.H."/>
        </authorList>
    </citation>
    <scope>NUCLEOTIDE SEQUENCE [LARGE SCALE GENOMIC DNA]</scope>
    <source>
        <strain evidence="10">DSM 21154 / JCM 14090 / 6A8</strain>
    </source>
</reference>
<feature type="transmembrane region" description="Helical" evidence="7">
    <location>
        <begin position="337"/>
        <end position="355"/>
    </location>
</feature>
<feature type="transmembrane region" description="Helical" evidence="7">
    <location>
        <begin position="448"/>
        <end position="468"/>
    </location>
</feature>
<dbReference type="InterPro" id="IPR020846">
    <property type="entry name" value="MFS_dom"/>
</dbReference>
<keyword evidence="6 7" id="KW-0472">Membrane</keyword>
<evidence type="ECO:0000256" key="5">
    <source>
        <dbReference type="ARBA" id="ARBA00022989"/>
    </source>
</evidence>
<evidence type="ECO:0000256" key="3">
    <source>
        <dbReference type="ARBA" id="ARBA00022475"/>
    </source>
</evidence>
<feature type="transmembrane region" description="Helical" evidence="7">
    <location>
        <begin position="171"/>
        <end position="191"/>
    </location>
</feature>
<dbReference type="GeneID" id="5410091"/>
<feature type="transmembrane region" description="Helical" evidence="7">
    <location>
        <begin position="51"/>
        <end position="71"/>
    </location>
</feature>
<evidence type="ECO:0000256" key="7">
    <source>
        <dbReference type="SAM" id="Phobius"/>
    </source>
</evidence>
<dbReference type="PROSITE" id="PS50850">
    <property type="entry name" value="MFS"/>
    <property type="match status" value="1"/>
</dbReference>
<dbReference type="OrthoDB" id="117970at2157"/>
<proteinExistence type="predicted"/>
<dbReference type="GO" id="GO:0022857">
    <property type="term" value="F:transmembrane transporter activity"/>
    <property type="evidence" value="ECO:0007669"/>
    <property type="project" value="InterPro"/>
</dbReference>
<dbReference type="AlphaFoldDB" id="A7I8M2"/>
<feature type="transmembrane region" description="Helical" evidence="7">
    <location>
        <begin position="404"/>
        <end position="428"/>
    </location>
</feature>